<feature type="transmembrane region" description="Helical" evidence="4">
    <location>
        <begin position="86"/>
        <end position="107"/>
    </location>
</feature>
<dbReference type="PANTHER" id="PTHR43024">
    <property type="entry name" value="UDP-N-ACETYLMURAMOYL-TRIPEPTIDE--D-ALANYL-D-ALANINE LIGASE"/>
    <property type="match status" value="1"/>
</dbReference>
<dbReference type="InterPro" id="IPR051046">
    <property type="entry name" value="MurCDEF_CellWall_CoF430Synth"/>
</dbReference>
<keyword evidence="3" id="KW-0067">ATP-binding</keyword>
<keyword evidence="2" id="KW-0547">Nucleotide-binding</keyword>
<keyword evidence="1" id="KW-0436">Ligase</keyword>
<dbReference type="InterPro" id="IPR036565">
    <property type="entry name" value="Mur-like_cat_sf"/>
</dbReference>
<dbReference type="InterPro" id="IPR036615">
    <property type="entry name" value="Mur_ligase_C_dom_sf"/>
</dbReference>
<dbReference type="Gene3D" id="3.40.1190.10">
    <property type="entry name" value="Mur-like, catalytic domain"/>
    <property type="match status" value="1"/>
</dbReference>
<dbReference type="EMBL" id="MFJV01000001">
    <property type="protein sequence ID" value="OGG24564.1"/>
    <property type="molecule type" value="Genomic_DNA"/>
</dbReference>
<gene>
    <name evidence="7" type="ORF">A3A79_05260</name>
</gene>
<dbReference type="Pfam" id="PF08245">
    <property type="entry name" value="Mur_ligase_M"/>
    <property type="match status" value="1"/>
</dbReference>
<accession>A0A1F6AIL0</accession>
<evidence type="ECO:0000313" key="7">
    <source>
        <dbReference type="EMBL" id="OGG24564.1"/>
    </source>
</evidence>
<dbReference type="InterPro" id="IPR013221">
    <property type="entry name" value="Mur_ligase_cen"/>
</dbReference>
<feature type="transmembrane region" description="Helical" evidence="4">
    <location>
        <begin position="63"/>
        <end position="80"/>
    </location>
</feature>
<dbReference type="GO" id="GO:0005524">
    <property type="term" value="F:ATP binding"/>
    <property type="evidence" value="ECO:0007669"/>
    <property type="project" value="UniProtKB-KW"/>
</dbReference>
<evidence type="ECO:0000256" key="4">
    <source>
        <dbReference type="SAM" id="Phobius"/>
    </source>
</evidence>
<evidence type="ECO:0008006" key="9">
    <source>
        <dbReference type="Google" id="ProtNLM"/>
    </source>
</evidence>
<dbReference type="Proteomes" id="UP000178759">
    <property type="component" value="Unassembled WGS sequence"/>
</dbReference>
<keyword evidence="4" id="KW-0812">Transmembrane</keyword>
<feature type="domain" description="Mur ligase central" evidence="6">
    <location>
        <begin position="137"/>
        <end position="319"/>
    </location>
</feature>
<comment type="caution">
    <text evidence="7">The sequence shown here is derived from an EMBL/GenBank/DDBJ whole genome shotgun (WGS) entry which is preliminary data.</text>
</comment>
<dbReference type="Gene3D" id="3.90.190.20">
    <property type="entry name" value="Mur ligase, C-terminal domain"/>
    <property type="match status" value="1"/>
</dbReference>
<dbReference type="SUPFAM" id="SSF53244">
    <property type="entry name" value="MurD-like peptide ligases, peptide-binding domain"/>
    <property type="match status" value="1"/>
</dbReference>
<dbReference type="PANTHER" id="PTHR43024:SF1">
    <property type="entry name" value="UDP-N-ACETYLMURAMOYL-TRIPEPTIDE--D-ALANYL-D-ALANINE LIGASE"/>
    <property type="match status" value="1"/>
</dbReference>
<organism evidence="7 8">
    <name type="scientific">Candidatus Gottesmanbacteria bacterium RIFCSPLOWO2_01_FULL_43_11b</name>
    <dbReference type="NCBI Taxonomy" id="1798392"/>
    <lineage>
        <taxon>Bacteria</taxon>
        <taxon>Candidatus Gottesmaniibacteriota</taxon>
    </lineage>
</organism>
<dbReference type="SUPFAM" id="SSF53623">
    <property type="entry name" value="MurD-like peptide ligases, catalytic domain"/>
    <property type="match status" value="1"/>
</dbReference>
<dbReference type="STRING" id="1798392.A3A79_05260"/>
<feature type="domain" description="Mur ligase C-terminal" evidence="5">
    <location>
        <begin position="343"/>
        <end position="452"/>
    </location>
</feature>
<evidence type="ECO:0000313" key="8">
    <source>
        <dbReference type="Proteomes" id="UP000178759"/>
    </source>
</evidence>
<reference evidence="7 8" key="1">
    <citation type="journal article" date="2016" name="Nat. Commun.">
        <title>Thousands of microbial genomes shed light on interconnected biogeochemical processes in an aquifer system.</title>
        <authorList>
            <person name="Anantharaman K."/>
            <person name="Brown C.T."/>
            <person name="Hug L.A."/>
            <person name="Sharon I."/>
            <person name="Castelle C.J."/>
            <person name="Probst A.J."/>
            <person name="Thomas B.C."/>
            <person name="Singh A."/>
            <person name="Wilkins M.J."/>
            <person name="Karaoz U."/>
            <person name="Brodie E.L."/>
            <person name="Williams K.H."/>
            <person name="Hubbard S.S."/>
            <person name="Banfield J.F."/>
        </authorList>
    </citation>
    <scope>NUCLEOTIDE SEQUENCE [LARGE SCALE GENOMIC DNA]</scope>
</reference>
<dbReference type="Pfam" id="PF02875">
    <property type="entry name" value="Mur_ligase_C"/>
    <property type="match status" value="1"/>
</dbReference>
<proteinExistence type="predicted"/>
<keyword evidence="4" id="KW-0472">Membrane</keyword>
<evidence type="ECO:0000256" key="2">
    <source>
        <dbReference type="ARBA" id="ARBA00022741"/>
    </source>
</evidence>
<evidence type="ECO:0000259" key="5">
    <source>
        <dbReference type="Pfam" id="PF02875"/>
    </source>
</evidence>
<feature type="transmembrane region" description="Helical" evidence="4">
    <location>
        <begin position="6"/>
        <end position="29"/>
    </location>
</feature>
<evidence type="ECO:0000259" key="6">
    <source>
        <dbReference type="Pfam" id="PF08245"/>
    </source>
</evidence>
<dbReference type="InterPro" id="IPR004101">
    <property type="entry name" value="Mur_ligase_C"/>
</dbReference>
<dbReference type="AlphaFoldDB" id="A0A1F6AIL0"/>
<evidence type="ECO:0000256" key="1">
    <source>
        <dbReference type="ARBA" id="ARBA00022598"/>
    </source>
</evidence>
<protein>
    <recommendedName>
        <fullName evidence="9">UDP-N-acetylmuramoyl-tripeptide--D-alanyl-D-alanine ligase</fullName>
    </recommendedName>
</protein>
<name>A0A1F6AIL0_9BACT</name>
<sequence>MNVVTILLAIAWFIRIFGNLVSFIALWWIKEYRIDRMMIQFRTSGLKLLFFPPYRLPPLSPKTMTIFLLASVSIVSFLLFSKITLIIELLIVDLLLFSLTLIFVELLSLPTKIYHRILISLAISKLRAHKGLYVIGITGSYGKTSVKDYLTTILSSKFRVLKTEASKNSPIGIAEVVLSKLHADHEIFVVEMGAYKRGEIREMTNMVRPQIGIITAINPQHQDLFGTIENTMAAKYELIVGLTGKKMGIFNGDDPRVRQMSQWAKRDGKQVRMWSIENAQDVRADLDGVQFTLNTSVHVKSPVLGEHQVSNILAAIVAAHACGMNISEAAKAATEIKPAKGVMQKIKGVNGSLFIDDTFNNNPDGAKAAIAFLEKMKGRKILVFQPMIELGSYALISHREVGKFAERVCDEIILTNNSYEKKLHGKVMNTKDATDYLQKNIKKGDTVLFKGKEAGKILKLCLEK</sequence>
<keyword evidence="4" id="KW-1133">Transmembrane helix</keyword>
<evidence type="ECO:0000256" key="3">
    <source>
        <dbReference type="ARBA" id="ARBA00022840"/>
    </source>
</evidence>
<dbReference type="GO" id="GO:0016881">
    <property type="term" value="F:acid-amino acid ligase activity"/>
    <property type="evidence" value="ECO:0007669"/>
    <property type="project" value="InterPro"/>
</dbReference>